<dbReference type="GO" id="GO:0005886">
    <property type="term" value="C:plasma membrane"/>
    <property type="evidence" value="ECO:0007669"/>
    <property type="project" value="TreeGrafter"/>
</dbReference>
<organism evidence="2 3">
    <name type="scientific">Notoacmeibacter ruber</name>
    <dbReference type="NCBI Taxonomy" id="2670375"/>
    <lineage>
        <taxon>Bacteria</taxon>
        <taxon>Pseudomonadati</taxon>
        <taxon>Pseudomonadota</taxon>
        <taxon>Alphaproteobacteria</taxon>
        <taxon>Hyphomicrobiales</taxon>
        <taxon>Notoacmeibacteraceae</taxon>
        <taxon>Notoacmeibacter</taxon>
    </lineage>
</organism>
<protein>
    <submittedName>
        <fullName evidence="2">HdeD family acid-resistance protein</fullName>
    </submittedName>
</protein>
<feature type="transmembrane region" description="Helical" evidence="1">
    <location>
        <begin position="102"/>
        <end position="123"/>
    </location>
</feature>
<keyword evidence="3" id="KW-1185">Reference proteome</keyword>
<feature type="transmembrane region" description="Helical" evidence="1">
    <location>
        <begin position="78"/>
        <end position="96"/>
    </location>
</feature>
<dbReference type="Pfam" id="PF03729">
    <property type="entry name" value="DUF308"/>
    <property type="match status" value="1"/>
</dbReference>
<dbReference type="InterPro" id="IPR052712">
    <property type="entry name" value="Acid_resist_chaperone_HdeD"/>
</dbReference>
<feature type="transmembrane region" description="Helical" evidence="1">
    <location>
        <begin position="135"/>
        <end position="154"/>
    </location>
</feature>
<proteinExistence type="predicted"/>
<dbReference type="PANTHER" id="PTHR34989:SF1">
    <property type="entry name" value="PROTEIN HDED"/>
    <property type="match status" value="1"/>
</dbReference>
<keyword evidence="1" id="KW-0472">Membrane</keyword>
<evidence type="ECO:0000313" key="3">
    <source>
        <dbReference type="Proteomes" id="UP000281094"/>
    </source>
</evidence>
<gene>
    <name evidence="2" type="ORF">D8780_12590</name>
</gene>
<feature type="transmembrane region" description="Helical" evidence="1">
    <location>
        <begin position="45"/>
        <end position="66"/>
    </location>
</feature>
<evidence type="ECO:0000313" key="2">
    <source>
        <dbReference type="EMBL" id="RLQ88942.1"/>
    </source>
</evidence>
<dbReference type="AlphaFoldDB" id="A0A3L7JKC8"/>
<comment type="caution">
    <text evidence="2">The sequence shown here is derived from an EMBL/GenBank/DDBJ whole genome shotgun (WGS) entry which is preliminary data.</text>
</comment>
<dbReference type="InterPro" id="IPR005325">
    <property type="entry name" value="DUF308_memb"/>
</dbReference>
<feature type="transmembrane region" description="Helical" evidence="1">
    <location>
        <begin position="160"/>
        <end position="179"/>
    </location>
</feature>
<keyword evidence="1" id="KW-1133">Transmembrane helix</keyword>
<evidence type="ECO:0000256" key="1">
    <source>
        <dbReference type="SAM" id="Phobius"/>
    </source>
</evidence>
<dbReference type="Proteomes" id="UP000281094">
    <property type="component" value="Unassembled WGS sequence"/>
</dbReference>
<dbReference type="PANTHER" id="PTHR34989">
    <property type="entry name" value="PROTEIN HDED"/>
    <property type="match status" value="1"/>
</dbReference>
<keyword evidence="1" id="KW-0812">Transmembrane</keyword>
<name>A0A3L7JKC8_9HYPH</name>
<feature type="transmembrane region" description="Helical" evidence="1">
    <location>
        <begin position="20"/>
        <end position="39"/>
    </location>
</feature>
<reference evidence="2 3" key="1">
    <citation type="submission" date="2018-10" db="EMBL/GenBank/DDBJ databases">
        <title>Notoacmeibacter sp. M2BS9Y-3-1, whole genome shotgun sequence.</title>
        <authorList>
            <person name="Tuo L."/>
        </authorList>
    </citation>
    <scope>NUCLEOTIDE SEQUENCE [LARGE SCALE GENOMIC DNA]</scope>
    <source>
        <strain evidence="2 3">M2BS9Y-3-1</strain>
    </source>
</reference>
<accession>A0A3L7JKC8</accession>
<dbReference type="RefSeq" id="WP_121645910.1">
    <property type="nucleotide sequence ID" value="NZ_RCWN01000001.1"/>
</dbReference>
<sequence length="188" mass="19812">MAYDPTHSETRLATSSGNHWGWQLAFGIILLIGGLIALLNPFAASMAATTIAAIVFLFVGIMQIVMAVRDIHGTASRVATGILGALLILFAILLMFDPIGGIISLTLMIGFFFIAMGAARLWIAMRMRERRGWGWLAAAGVITIVLGIATLFFATAGDLALLGLFLAVDLLFAGGAAIAQAMMGRTQG</sequence>
<dbReference type="EMBL" id="RCWN01000001">
    <property type="protein sequence ID" value="RLQ88942.1"/>
    <property type="molecule type" value="Genomic_DNA"/>
</dbReference>